<evidence type="ECO:0008006" key="3">
    <source>
        <dbReference type="Google" id="ProtNLM"/>
    </source>
</evidence>
<evidence type="ECO:0000313" key="1">
    <source>
        <dbReference type="EMBL" id="KRL13868.1"/>
    </source>
</evidence>
<evidence type="ECO:0000313" key="2">
    <source>
        <dbReference type="Proteomes" id="UP000051330"/>
    </source>
</evidence>
<dbReference type="Gene3D" id="3.30.1330.30">
    <property type="match status" value="1"/>
</dbReference>
<name>A0A0R1N1I4_9LACO</name>
<organism evidence="1 2">
    <name type="scientific">Schleiferilactobacillus perolens DSM 12744</name>
    <dbReference type="NCBI Taxonomy" id="1423792"/>
    <lineage>
        <taxon>Bacteria</taxon>
        <taxon>Bacillati</taxon>
        <taxon>Bacillota</taxon>
        <taxon>Bacilli</taxon>
        <taxon>Lactobacillales</taxon>
        <taxon>Lactobacillaceae</taxon>
        <taxon>Schleiferilactobacillus</taxon>
    </lineage>
</organism>
<sequence>MNTMMDVEKYIKAHMFGNPTINPDDKHEFLGNFRDRVALALTVGQVQNGLPVALVQKTIQALPTGHLYINGRLGPTMQKQLLRMALAADYPFTLVTQSGVRVHSETAQPQDMAVVIADTKGPLKKRITLN</sequence>
<keyword evidence="2" id="KW-1185">Reference proteome</keyword>
<protein>
    <recommendedName>
        <fullName evidence="3">DUF1694 domain-containing protein</fullName>
    </recommendedName>
</protein>
<comment type="caution">
    <text evidence="1">The sequence shown here is derived from an EMBL/GenBank/DDBJ whole genome shotgun (WGS) entry which is preliminary data.</text>
</comment>
<gene>
    <name evidence="1" type="ORF">FD09_GL001901</name>
</gene>
<reference evidence="1 2" key="1">
    <citation type="journal article" date="2015" name="Genome Announc.">
        <title>Expanding the biotechnology potential of lactobacilli through comparative genomics of 213 strains and associated genera.</title>
        <authorList>
            <person name="Sun Z."/>
            <person name="Harris H.M."/>
            <person name="McCann A."/>
            <person name="Guo C."/>
            <person name="Argimon S."/>
            <person name="Zhang W."/>
            <person name="Yang X."/>
            <person name="Jeffery I.B."/>
            <person name="Cooney J.C."/>
            <person name="Kagawa T.F."/>
            <person name="Liu W."/>
            <person name="Song Y."/>
            <person name="Salvetti E."/>
            <person name="Wrobel A."/>
            <person name="Rasinkangas P."/>
            <person name="Parkhill J."/>
            <person name="Rea M.C."/>
            <person name="O'Sullivan O."/>
            <person name="Ritari J."/>
            <person name="Douillard F.P."/>
            <person name="Paul Ross R."/>
            <person name="Yang R."/>
            <person name="Briner A.E."/>
            <person name="Felis G.E."/>
            <person name="de Vos W.M."/>
            <person name="Barrangou R."/>
            <person name="Klaenhammer T.R."/>
            <person name="Caufield P.W."/>
            <person name="Cui Y."/>
            <person name="Zhang H."/>
            <person name="O'Toole P.W."/>
        </authorList>
    </citation>
    <scope>NUCLEOTIDE SEQUENCE [LARGE SCALE GENOMIC DNA]</scope>
    <source>
        <strain evidence="1 2">DSM 12744</strain>
    </source>
</reference>
<dbReference type="InterPro" id="IPR029064">
    <property type="entry name" value="Ribosomal_eL30-like_sf"/>
</dbReference>
<dbReference type="InterPro" id="IPR012543">
    <property type="entry name" value="DUF1694"/>
</dbReference>
<dbReference type="EMBL" id="AZEC01000003">
    <property type="protein sequence ID" value="KRL13868.1"/>
    <property type="molecule type" value="Genomic_DNA"/>
</dbReference>
<dbReference type="STRING" id="1423792.FD09_GL001901"/>
<dbReference type="Pfam" id="PF07997">
    <property type="entry name" value="DUF1694"/>
    <property type="match status" value="1"/>
</dbReference>
<dbReference type="Proteomes" id="UP000051330">
    <property type="component" value="Unassembled WGS sequence"/>
</dbReference>
<dbReference type="AlphaFoldDB" id="A0A0R1N1I4"/>
<proteinExistence type="predicted"/>
<dbReference type="PATRIC" id="fig|1423792.3.peg.1928"/>
<accession>A0A0R1N1I4</accession>
<dbReference type="SUPFAM" id="SSF160515">
    <property type="entry name" value="YueI-like"/>
    <property type="match status" value="1"/>
</dbReference>